<protein>
    <submittedName>
        <fullName evidence="1">Uncharacterized protein</fullName>
    </submittedName>
</protein>
<dbReference type="OrthoDB" id="3078382at2"/>
<name>A0A1M6NS91_9PROT</name>
<reference evidence="1 2" key="1">
    <citation type="submission" date="2016-11" db="EMBL/GenBank/DDBJ databases">
        <authorList>
            <person name="Jaros S."/>
            <person name="Januszkiewicz K."/>
            <person name="Wedrychowicz H."/>
        </authorList>
    </citation>
    <scope>NUCLEOTIDE SEQUENCE [LARGE SCALE GENOMIC DNA]</scope>
    <source>
        <strain evidence="1 2">DSM 14916</strain>
    </source>
</reference>
<evidence type="ECO:0000313" key="2">
    <source>
        <dbReference type="Proteomes" id="UP000184387"/>
    </source>
</evidence>
<dbReference type="Gene3D" id="3.40.50.1110">
    <property type="entry name" value="SGNH hydrolase"/>
    <property type="match status" value="1"/>
</dbReference>
<dbReference type="InterPro" id="IPR036514">
    <property type="entry name" value="SGNH_hydro_sf"/>
</dbReference>
<proteinExistence type="predicted"/>
<gene>
    <name evidence="1" type="ORF">SAMN02745194_03887</name>
</gene>
<dbReference type="GO" id="GO:0016788">
    <property type="term" value="F:hydrolase activity, acting on ester bonds"/>
    <property type="evidence" value="ECO:0007669"/>
    <property type="project" value="UniProtKB-ARBA"/>
</dbReference>
<evidence type="ECO:0000313" key="1">
    <source>
        <dbReference type="EMBL" id="SHJ98599.1"/>
    </source>
</evidence>
<dbReference type="RefSeq" id="WP_073137797.1">
    <property type="nucleotide sequence ID" value="NZ_FQZF01000027.1"/>
</dbReference>
<dbReference type="Proteomes" id="UP000184387">
    <property type="component" value="Unassembled WGS sequence"/>
</dbReference>
<sequence>MAKLGIRTYIETGRAKFSFDPLDPVIVSTDHIMPRNMAWYRQFVQHKAALFRLGEAVMRLPPRHVLDLIAFCRFSLAQHGTLQVDDARLAGAWAGGPAGLAGLLQRLGFALRQVAPDSPDSPLPIEALKLTDQAAPLPGMETLYVVGDSHVRFLAGKDETTGYAGLERGIKLFRDMVPGFVGLHLGAGLAWQLGVRGSSTAATEKIEYLLGESGAVPRGARVVFSFGEVDCRAHVCQQAERQGRPVEAIVEDICARVIAFLDGIAAQGFRPVAWGPIAPTWLDRIQDPRYPVYGSFEQRKAATLHFNATLARLCAERGHGFLTVAPQLFRAEDGVTDKQFYCDPIHLSQNARPFLYPQLDALLGPLQLG</sequence>
<dbReference type="EMBL" id="FQZF01000027">
    <property type="protein sequence ID" value="SHJ98599.1"/>
    <property type="molecule type" value="Genomic_DNA"/>
</dbReference>
<organism evidence="1 2">
    <name type="scientific">Muricoccus roseus</name>
    <dbReference type="NCBI Taxonomy" id="198092"/>
    <lineage>
        <taxon>Bacteria</taxon>
        <taxon>Pseudomonadati</taxon>
        <taxon>Pseudomonadota</taxon>
        <taxon>Alphaproteobacteria</taxon>
        <taxon>Acetobacterales</taxon>
        <taxon>Roseomonadaceae</taxon>
        <taxon>Muricoccus</taxon>
    </lineage>
</organism>
<dbReference type="SUPFAM" id="SSF52266">
    <property type="entry name" value="SGNH hydrolase"/>
    <property type="match status" value="1"/>
</dbReference>
<dbReference type="AlphaFoldDB" id="A0A1M6NS91"/>
<accession>A0A1M6NS91</accession>
<keyword evidence="2" id="KW-1185">Reference proteome</keyword>